<accession>A0AAV4JU19</accession>
<evidence type="ECO:0000313" key="2">
    <source>
        <dbReference type="EMBL" id="GFS26282.1"/>
    </source>
</evidence>
<name>A0AAV4JU19_9GAST</name>
<gene>
    <name evidence="2" type="ORF">ElyMa_005208700</name>
</gene>
<proteinExistence type="predicted"/>
<dbReference type="Proteomes" id="UP000762676">
    <property type="component" value="Unassembled WGS sequence"/>
</dbReference>
<reference evidence="2 3" key="1">
    <citation type="journal article" date="2021" name="Elife">
        <title>Chloroplast acquisition without the gene transfer in kleptoplastic sea slugs, Plakobranchus ocellatus.</title>
        <authorList>
            <person name="Maeda T."/>
            <person name="Takahashi S."/>
            <person name="Yoshida T."/>
            <person name="Shimamura S."/>
            <person name="Takaki Y."/>
            <person name="Nagai Y."/>
            <person name="Toyoda A."/>
            <person name="Suzuki Y."/>
            <person name="Arimoto A."/>
            <person name="Ishii H."/>
            <person name="Satoh N."/>
            <person name="Nishiyama T."/>
            <person name="Hasebe M."/>
            <person name="Maruyama T."/>
            <person name="Minagawa J."/>
            <person name="Obokata J."/>
            <person name="Shigenobu S."/>
        </authorList>
    </citation>
    <scope>NUCLEOTIDE SEQUENCE [LARGE SCALE GENOMIC DNA]</scope>
</reference>
<feature type="domain" description="Mutator-like transposase" evidence="1">
    <location>
        <begin position="1"/>
        <end position="214"/>
    </location>
</feature>
<comment type="caution">
    <text evidence="2">The sequence shown here is derived from an EMBL/GenBank/DDBJ whole genome shotgun (WGS) entry which is preliminary data.</text>
</comment>
<protein>
    <recommendedName>
        <fullName evidence="1">Mutator-like transposase domain-containing protein</fullName>
    </recommendedName>
</protein>
<keyword evidence="3" id="KW-1185">Reference proteome</keyword>
<dbReference type="EMBL" id="BMAT01010404">
    <property type="protein sequence ID" value="GFS26282.1"/>
    <property type="molecule type" value="Genomic_DNA"/>
</dbReference>
<sequence length="217" mass="24105">MQKAAEHISNTTVIENPGQLAAPATAISYDGTWHKRGHSSHFGVGVAIDCNSGFVLDTQVLSNYCHGCEVGPKPDSPLYIECRANHECQKNFAGSSNAMEAEAAVAIFRRSINKRGLVNSKMLCDGDAKSTQKINEVAVYDFDVEKEDFINYISKRMLNALENVKNSNKKELNRKLTKTNIEKITNTYATNLKRSAPDTIQMQEDVYGGIFHNYAEH</sequence>
<evidence type="ECO:0000313" key="3">
    <source>
        <dbReference type="Proteomes" id="UP000762676"/>
    </source>
</evidence>
<dbReference type="AlphaFoldDB" id="A0AAV4JU19"/>
<dbReference type="InterPro" id="IPR049012">
    <property type="entry name" value="Mutator_transp_dom"/>
</dbReference>
<organism evidence="2 3">
    <name type="scientific">Elysia marginata</name>
    <dbReference type="NCBI Taxonomy" id="1093978"/>
    <lineage>
        <taxon>Eukaryota</taxon>
        <taxon>Metazoa</taxon>
        <taxon>Spiralia</taxon>
        <taxon>Lophotrochozoa</taxon>
        <taxon>Mollusca</taxon>
        <taxon>Gastropoda</taxon>
        <taxon>Heterobranchia</taxon>
        <taxon>Euthyneura</taxon>
        <taxon>Panpulmonata</taxon>
        <taxon>Sacoglossa</taxon>
        <taxon>Placobranchoidea</taxon>
        <taxon>Plakobranchidae</taxon>
        <taxon>Elysia</taxon>
    </lineage>
</organism>
<dbReference type="Pfam" id="PF20700">
    <property type="entry name" value="Mutator"/>
    <property type="match status" value="1"/>
</dbReference>
<evidence type="ECO:0000259" key="1">
    <source>
        <dbReference type="Pfam" id="PF20700"/>
    </source>
</evidence>